<name>A0A368MYF3_9GAMM</name>
<evidence type="ECO:0000313" key="5">
    <source>
        <dbReference type="EMBL" id="RCU43277.1"/>
    </source>
</evidence>
<evidence type="ECO:0000256" key="2">
    <source>
        <dbReference type="ARBA" id="ARBA00022722"/>
    </source>
</evidence>
<protein>
    <submittedName>
        <fullName evidence="5">DUF86 domain-containing protein</fullName>
    </submittedName>
</protein>
<dbReference type="RefSeq" id="WP_114339955.1">
    <property type="nucleotide sequence ID" value="NZ_QPID01000016.1"/>
</dbReference>
<reference evidence="5 6" key="1">
    <citation type="submission" date="2018-07" db="EMBL/GenBank/DDBJ databases">
        <title>Corallincola holothuriorum sp. nov., a new facultative anaerobe isolated from sea cucumber Apostichopus japonicus.</title>
        <authorList>
            <person name="Xia H."/>
        </authorList>
    </citation>
    <scope>NUCLEOTIDE SEQUENCE [LARGE SCALE GENOMIC DNA]</scope>
    <source>
        <strain evidence="5 6">C4</strain>
    </source>
</reference>
<proteinExistence type="inferred from homology"/>
<keyword evidence="1" id="KW-1277">Toxin-antitoxin system</keyword>
<accession>A0A368MYF3</accession>
<dbReference type="Pfam" id="PF01934">
    <property type="entry name" value="HepT-like"/>
    <property type="match status" value="1"/>
</dbReference>
<keyword evidence="6" id="KW-1185">Reference proteome</keyword>
<dbReference type="OrthoDB" id="9796612at2"/>
<comment type="similarity">
    <text evidence="4">Belongs to the HepT RNase toxin family.</text>
</comment>
<dbReference type="GO" id="GO:0016787">
    <property type="term" value="F:hydrolase activity"/>
    <property type="evidence" value="ECO:0007669"/>
    <property type="project" value="UniProtKB-KW"/>
</dbReference>
<dbReference type="InterPro" id="IPR052379">
    <property type="entry name" value="Type_VII_TA_RNase"/>
</dbReference>
<dbReference type="GO" id="GO:0004540">
    <property type="term" value="F:RNA nuclease activity"/>
    <property type="evidence" value="ECO:0007669"/>
    <property type="project" value="InterPro"/>
</dbReference>
<dbReference type="EMBL" id="QPID01000016">
    <property type="protein sequence ID" value="RCU43277.1"/>
    <property type="molecule type" value="Genomic_DNA"/>
</dbReference>
<evidence type="ECO:0000313" key="6">
    <source>
        <dbReference type="Proteomes" id="UP000252558"/>
    </source>
</evidence>
<evidence type="ECO:0000256" key="4">
    <source>
        <dbReference type="ARBA" id="ARBA00024207"/>
    </source>
</evidence>
<evidence type="ECO:0000256" key="1">
    <source>
        <dbReference type="ARBA" id="ARBA00022649"/>
    </source>
</evidence>
<gene>
    <name evidence="5" type="ORF">DU002_18575</name>
</gene>
<dbReference type="Proteomes" id="UP000252558">
    <property type="component" value="Unassembled WGS sequence"/>
</dbReference>
<sequence>MDDVIVNKAATIKRCLNRIDEEFQNDPQQFRANFTKQDSVVLNLQRACEAAIDIANRYIRLQHLGIPQSARDSFGILAQHKVISDSLCDGLQRMVALRNIAVHDYQTLNIEIVISVVEKHLGDFTELVQVMMKRI</sequence>
<dbReference type="InterPro" id="IPR037038">
    <property type="entry name" value="HepT-like_sf"/>
</dbReference>
<organism evidence="5 6">
    <name type="scientific">Corallincola holothuriorum</name>
    <dbReference type="NCBI Taxonomy" id="2282215"/>
    <lineage>
        <taxon>Bacteria</taxon>
        <taxon>Pseudomonadati</taxon>
        <taxon>Pseudomonadota</taxon>
        <taxon>Gammaproteobacteria</taxon>
        <taxon>Alteromonadales</taxon>
        <taxon>Psychromonadaceae</taxon>
        <taxon>Corallincola</taxon>
    </lineage>
</organism>
<dbReference type="GO" id="GO:0110001">
    <property type="term" value="C:toxin-antitoxin complex"/>
    <property type="evidence" value="ECO:0007669"/>
    <property type="project" value="InterPro"/>
</dbReference>
<dbReference type="NCBIfam" id="NF047751">
    <property type="entry name" value="HepT_toxin"/>
    <property type="match status" value="1"/>
</dbReference>
<keyword evidence="2" id="KW-0540">Nuclease</keyword>
<dbReference type="InterPro" id="IPR008201">
    <property type="entry name" value="HepT-like"/>
</dbReference>
<dbReference type="Gene3D" id="1.20.120.580">
    <property type="entry name" value="bsu32300-like"/>
    <property type="match status" value="1"/>
</dbReference>
<keyword evidence="3" id="KW-0378">Hydrolase</keyword>
<dbReference type="SUPFAM" id="SSF81593">
    <property type="entry name" value="Nucleotidyltransferase substrate binding subunit/domain"/>
    <property type="match status" value="1"/>
</dbReference>
<dbReference type="AlphaFoldDB" id="A0A368MYF3"/>
<comment type="caution">
    <text evidence="5">The sequence shown here is derived from an EMBL/GenBank/DDBJ whole genome shotgun (WGS) entry which is preliminary data.</text>
</comment>
<dbReference type="PANTHER" id="PTHR33397:SF3">
    <property type="entry name" value="MRNA NUCLEASE HEPT"/>
    <property type="match status" value="1"/>
</dbReference>
<dbReference type="PANTHER" id="PTHR33397">
    <property type="entry name" value="UPF0331 PROTEIN YUTE"/>
    <property type="match status" value="1"/>
</dbReference>
<evidence type="ECO:0000256" key="3">
    <source>
        <dbReference type="ARBA" id="ARBA00022801"/>
    </source>
</evidence>